<dbReference type="PANTHER" id="PTHR34109:SF1">
    <property type="entry name" value="VOC DOMAIN-CONTAINING PROTEIN"/>
    <property type="match status" value="1"/>
</dbReference>
<organism evidence="2 3">
    <name type="scientific">Ruania alba</name>
    <dbReference type="NCBI Taxonomy" id="648782"/>
    <lineage>
        <taxon>Bacteria</taxon>
        <taxon>Bacillati</taxon>
        <taxon>Actinomycetota</taxon>
        <taxon>Actinomycetes</taxon>
        <taxon>Micrococcales</taxon>
        <taxon>Ruaniaceae</taxon>
        <taxon>Ruania</taxon>
    </lineage>
</organism>
<keyword evidence="3" id="KW-1185">Reference proteome</keyword>
<evidence type="ECO:0000313" key="3">
    <source>
        <dbReference type="Proteomes" id="UP000199220"/>
    </source>
</evidence>
<feature type="domain" description="VOC" evidence="1">
    <location>
        <begin position="4"/>
        <end position="126"/>
    </location>
</feature>
<dbReference type="PROSITE" id="PS51819">
    <property type="entry name" value="VOC"/>
    <property type="match status" value="1"/>
</dbReference>
<dbReference type="InterPro" id="IPR029068">
    <property type="entry name" value="Glyas_Bleomycin-R_OHBP_Dase"/>
</dbReference>
<dbReference type="OrthoDB" id="9795306at2"/>
<sequence length="140" mass="15090">MSTTSIYPRLVVDNAAAAIDFYTAALGGTELVRFAEPSGMIVHAEVQFGDDVLSLTEHDGHMNLSPRALGGTALLLTLTVDDADAVGAQMVANGAHVVIPIDDRHYGRREGRFRDPSGHVWIISQHIESLTAAEIAERLR</sequence>
<protein>
    <submittedName>
        <fullName evidence="2">PhnB protein</fullName>
    </submittedName>
</protein>
<dbReference type="InterPro" id="IPR037523">
    <property type="entry name" value="VOC_core"/>
</dbReference>
<dbReference type="CDD" id="cd07246">
    <property type="entry name" value="VOC_like"/>
    <property type="match status" value="1"/>
</dbReference>
<reference evidence="3" key="1">
    <citation type="submission" date="2016-10" db="EMBL/GenBank/DDBJ databases">
        <authorList>
            <person name="Varghese N."/>
            <person name="Submissions S."/>
        </authorList>
    </citation>
    <scope>NUCLEOTIDE SEQUENCE [LARGE SCALE GENOMIC DNA]</scope>
    <source>
        <strain evidence="3">DSM 21368</strain>
    </source>
</reference>
<evidence type="ECO:0000313" key="2">
    <source>
        <dbReference type="EMBL" id="SEE63235.1"/>
    </source>
</evidence>
<dbReference type="Gene3D" id="3.30.720.110">
    <property type="match status" value="1"/>
</dbReference>
<name>A0A1H5KEQ1_9MICO</name>
<dbReference type="Proteomes" id="UP000199220">
    <property type="component" value="Unassembled WGS sequence"/>
</dbReference>
<dbReference type="RefSeq" id="WP_089773217.1">
    <property type="nucleotide sequence ID" value="NZ_FNTX01000002.1"/>
</dbReference>
<dbReference type="SUPFAM" id="SSF54593">
    <property type="entry name" value="Glyoxalase/Bleomycin resistance protein/Dihydroxybiphenyl dioxygenase"/>
    <property type="match status" value="1"/>
</dbReference>
<dbReference type="Pfam" id="PF00903">
    <property type="entry name" value="Glyoxalase"/>
    <property type="match status" value="1"/>
</dbReference>
<dbReference type="Gene3D" id="3.30.720.120">
    <property type="match status" value="1"/>
</dbReference>
<dbReference type="EMBL" id="FNTX01000002">
    <property type="protein sequence ID" value="SEE63235.1"/>
    <property type="molecule type" value="Genomic_DNA"/>
</dbReference>
<gene>
    <name evidence="2" type="ORF">SAMN04488554_2224</name>
</gene>
<dbReference type="PANTHER" id="PTHR34109">
    <property type="entry name" value="BNAUNNG04460D PROTEIN-RELATED"/>
    <property type="match status" value="1"/>
</dbReference>
<dbReference type="InterPro" id="IPR004360">
    <property type="entry name" value="Glyas_Fos-R_dOase_dom"/>
</dbReference>
<dbReference type="AlphaFoldDB" id="A0A1H5KEQ1"/>
<proteinExistence type="predicted"/>
<dbReference type="STRING" id="648782.SAMN04488554_2224"/>
<accession>A0A1H5KEQ1</accession>
<evidence type="ECO:0000259" key="1">
    <source>
        <dbReference type="PROSITE" id="PS51819"/>
    </source>
</evidence>